<dbReference type="EMBL" id="JANPWB010000010">
    <property type="protein sequence ID" value="KAJ1141493.1"/>
    <property type="molecule type" value="Genomic_DNA"/>
</dbReference>
<comment type="caution">
    <text evidence="2">The sequence shown here is derived from an EMBL/GenBank/DDBJ whole genome shotgun (WGS) entry which is preliminary data.</text>
</comment>
<evidence type="ECO:0000256" key="1">
    <source>
        <dbReference type="SAM" id="MobiDB-lite"/>
    </source>
</evidence>
<dbReference type="Proteomes" id="UP001066276">
    <property type="component" value="Chromosome 6"/>
</dbReference>
<dbReference type="AlphaFoldDB" id="A0AAV7QSY8"/>
<sequence>MLRQCGPRFASLAKLALPTSSSPRAGQMLKMERVSLGRTPRHVTLAGPCEGLWAYKGGRAGLSDGEAGTSGEAYGPLDPIGGKSQWVKGMGGTPGQRRGRGRPKQGRGARQFESQPGCSKEVCRGMEGQKQAAEGSVGHTGRDHMGNPPGQSRGTDWSTVDIEAKIQEQRQAVRK</sequence>
<name>A0AAV7QSY8_PLEWA</name>
<evidence type="ECO:0000313" key="3">
    <source>
        <dbReference type="Proteomes" id="UP001066276"/>
    </source>
</evidence>
<accession>A0AAV7QSY8</accession>
<feature type="compositionally biased region" description="Polar residues" evidence="1">
    <location>
        <begin position="149"/>
        <end position="158"/>
    </location>
</feature>
<proteinExistence type="predicted"/>
<evidence type="ECO:0000313" key="2">
    <source>
        <dbReference type="EMBL" id="KAJ1141493.1"/>
    </source>
</evidence>
<feature type="compositionally biased region" description="Basic residues" evidence="1">
    <location>
        <begin position="97"/>
        <end position="107"/>
    </location>
</feature>
<protein>
    <submittedName>
        <fullName evidence="2">Uncharacterized protein</fullName>
    </submittedName>
</protein>
<keyword evidence="3" id="KW-1185">Reference proteome</keyword>
<reference evidence="2" key="1">
    <citation type="journal article" date="2022" name="bioRxiv">
        <title>Sequencing and chromosome-scale assembly of the giantPleurodeles waltlgenome.</title>
        <authorList>
            <person name="Brown T."/>
            <person name="Elewa A."/>
            <person name="Iarovenko S."/>
            <person name="Subramanian E."/>
            <person name="Araus A.J."/>
            <person name="Petzold A."/>
            <person name="Susuki M."/>
            <person name="Suzuki K.-i.T."/>
            <person name="Hayashi T."/>
            <person name="Toyoda A."/>
            <person name="Oliveira C."/>
            <person name="Osipova E."/>
            <person name="Leigh N.D."/>
            <person name="Simon A."/>
            <person name="Yun M.H."/>
        </authorList>
    </citation>
    <scope>NUCLEOTIDE SEQUENCE</scope>
    <source>
        <strain evidence="2">20211129_DDA</strain>
        <tissue evidence="2">Liver</tissue>
    </source>
</reference>
<organism evidence="2 3">
    <name type="scientific">Pleurodeles waltl</name>
    <name type="common">Iberian ribbed newt</name>
    <dbReference type="NCBI Taxonomy" id="8319"/>
    <lineage>
        <taxon>Eukaryota</taxon>
        <taxon>Metazoa</taxon>
        <taxon>Chordata</taxon>
        <taxon>Craniata</taxon>
        <taxon>Vertebrata</taxon>
        <taxon>Euteleostomi</taxon>
        <taxon>Amphibia</taxon>
        <taxon>Batrachia</taxon>
        <taxon>Caudata</taxon>
        <taxon>Salamandroidea</taxon>
        <taxon>Salamandridae</taxon>
        <taxon>Pleurodelinae</taxon>
        <taxon>Pleurodeles</taxon>
    </lineage>
</organism>
<gene>
    <name evidence="2" type="ORF">NDU88_007823</name>
</gene>
<feature type="region of interest" description="Disordered" evidence="1">
    <location>
        <begin position="64"/>
        <end position="160"/>
    </location>
</feature>